<keyword evidence="3" id="KW-1185">Reference proteome</keyword>
<feature type="transmembrane region" description="Helical" evidence="1">
    <location>
        <begin position="21"/>
        <end position="40"/>
    </location>
</feature>
<organism evidence="2 3">
    <name type="scientific">Hevea brasiliensis</name>
    <name type="common">Para rubber tree</name>
    <name type="synonym">Siphonia brasiliensis</name>
    <dbReference type="NCBI Taxonomy" id="3981"/>
    <lineage>
        <taxon>Eukaryota</taxon>
        <taxon>Viridiplantae</taxon>
        <taxon>Streptophyta</taxon>
        <taxon>Embryophyta</taxon>
        <taxon>Tracheophyta</taxon>
        <taxon>Spermatophyta</taxon>
        <taxon>Magnoliopsida</taxon>
        <taxon>eudicotyledons</taxon>
        <taxon>Gunneridae</taxon>
        <taxon>Pentapetalae</taxon>
        <taxon>rosids</taxon>
        <taxon>fabids</taxon>
        <taxon>Malpighiales</taxon>
        <taxon>Euphorbiaceae</taxon>
        <taxon>Crotonoideae</taxon>
        <taxon>Micrandreae</taxon>
        <taxon>Hevea</taxon>
    </lineage>
</organism>
<proteinExistence type="predicted"/>
<keyword evidence="1" id="KW-0472">Membrane</keyword>
<accession>A0ABQ9M156</accession>
<evidence type="ECO:0008006" key="4">
    <source>
        <dbReference type="Google" id="ProtNLM"/>
    </source>
</evidence>
<evidence type="ECO:0000256" key="1">
    <source>
        <dbReference type="SAM" id="Phobius"/>
    </source>
</evidence>
<feature type="transmembrane region" description="Helical" evidence="1">
    <location>
        <begin position="241"/>
        <end position="263"/>
    </location>
</feature>
<feature type="transmembrane region" description="Helical" evidence="1">
    <location>
        <begin position="108"/>
        <end position="137"/>
    </location>
</feature>
<comment type="caution">
    <text evidence="2">The sequence shown here is derived from an EMBL/GenBank/DDBJ whole genome shotgun (WGS) entry which is preliminary data.</text>
</comment>
<dbReference type="EMBL" id="JARPOI010000009">
    <property type="protein sequence ID" value="KAJ9173250.1"/>
    <property type="molecule type" value="Genomic_DNA"/>
</dbReference>
<gene>
    <name evidence="2" type="ORF">P3X46_016407</name>
</gene>
<keyword evidence="1" id="KW-0812">Transmembrane</keyword>
<feature type="transmembrane region" description="Helical" evidence="1">
    <location>
        <begin position="200"/>
        <end position="221"/>
    </location>
</feature>
<evidence type="ECO:0000313" key="3">
    <source>
        <dbReference type="Proteomes" id="UP001174677"/>
    </source>
</evidence>
<evidence type="ECO:0000313" key="2">
    <source>
        <dbReference type="EMBL" id="KAJ9173250.1"/>
    </source>
</evidence>
<feature type="transmembrane region" description="Helical" evidence="1">
    <location>
        <begin position="66"/>
        <end position="87"/>
    </location>
</feature>
<sequence length="303" mass="33907">MERTGKIIRRSIFTLLKDFHYYTTNPVIILLPFSASALLFQSGSRTKSISLVTRISFLDLNLCRLILSYVFSLPFAVSSLMMAKASIIQYLHRHDHRKPTISSIYKPLVLTYLCNTVLTIIISIATFLLLAVASNFVEKLFGLSSKSPLFVLAAGVVFYMISTNIMIIGNLALVVAGMYECTGYKAILRACLVKKCTNSMALLLALPVNLGLASIHSLFQYRVARAYHLSQRANVSMIVEGWLISNMFSLLIVLDTIACCLIIKSYVSDHFGREQEEICHNQIELVKEDNRISASLHSLDELP</sequence>
<protein>
    <recommendedName>
        <fullName evidence="4">ABC-2 type transporter domain-containing protein</fullName>
    </recommendedName>
</protein>
<keyword evidence="1" id="KW-1133">Transmembrane helix</keyword>
<reference evidence="2" key="1">
    <citation type="journal article" date="2023" name="Plant Biotechnol. J.">
        <title>Chromosome-level wild Hevea brasiliensis genome provides new tools for genomic-assisted breeding and valuable loci to elevate rubber yield.</title>
        <authorList>
            <person name="Cheng H."/>
            <person name="Song X."/>
            <person name="Hu Y."/>
            <person name="Wu T."/>
            <person name="Yang Q."/>
            <person name="An Z."/>
            <person name="Feng S."/>
            <person name="Deng Z."/>
            <person name="Wu W."/>
            <person name="Zeng X."/>
            <person name="Tu M."/>
            <person name="Wang X."/>
            <person name="Huang H."/>
        </authorList>
    </citation>
    <scope>NUCLEOTIDE SEQUENCE</scope>
    <source>
        <strain evidence="2">MT/VB/25A 57/8</strain>
    </source>
</reference>
<dbReference type="Proteomes" id="UP001174677">
    <property type="component" value="Chromosome 9"/>
</dbReference>
<feature type="transmembrane region" description="Helical" evidence="1">
    <location>
        <begin position="149"/>
        <end position="179"/>
    </location>
</feature>
<name>A0ABQ9M156_HEVBR</name>
<dbReference type="PANTHER" id="PTHR33133">
    <property type="entry name" value="OS08G0107100 PROTEIN-RELATED"/>
    <property type="match status" value="1"/>
</dbReference>
<dbReference type="PANTHER" id="PTHR33133:SF19">
    <property type="entry name" value="BINDING-PROTEIN-DEPENDENT TRANSPORT SYSTEMS INNER MEMBRANE COMPONENT"/>
    <property type="match status" value="1"/>
</dbReference>